<keyword evidence="3" id="KW-1185">Reference proteome</keyword>
<evidence type="ECO:0000313" key="2">
    <source>
        <dbReference type="EMBL" id="MBU4692273.1"/>
    </source>
</evidence>
<name>A0ABS6DQ50_9MOLU</name>
<feature type="transmembrane region" description="Helical" evidence="1">
    <location>
        <begin position="51"/>
        <end position="73"/>
    </location>
</feature>
<protein>
    <submittedName>
        <fullName evidence="2">Uncharacterized protein</fullName>
    </submittedName>
</protein>
<sequence>MQKRPSSFFENIPKSSLNLALRFMSIITFLVLIIEKFSLNSSEMTKRILLYFNLIVFSFAIILGLFYECLVLLKYKKINILKTDFTNKENSISIYMLFLLLTMQINAFAWITNHFFINNQKIILNILSMIVIFIFALQSVFSFKYFLMFSIKQKSNNKQNGFSELIVIFSSLSLCSTYSINLGDFISLWFFQIIWIISFVLTIYLYLSKVYKFIFLNYKNKKNIVPIAVFTRPINLLFLGFVISFNPNRLFFIDNINSNLFIIENLSLKLTLLNNFILYSTLIWILVSLSFFTYACCFGLKWKYLLKNKQDKKYIWLTLPGSITSAFILRFNDWMYINNFIYFLITGLMFITYVLTFIDTIRLNITNMRIIKNAII</sequence>
<feature type="transmembrane region" description="Helical" evidence="1">
    <location>
        <begin position="94"/>
        <end position="116"/>
    </location>
</feature>
<feature type="transmembrane region" description="Helical" evidence="1">
    <location>
        <begin position="314"/>
        <end position="331"/>
    </location>
</feature>
<gene>
    <name evidence="2" type="ORF">KQ875_01515</name>
</gene>
<feature type="transmembrane region" description="Helical" evidence="1">
    <location>
        <begin position="162"/>
        <end position="180"/>
    </location>
</feature>
<keyword evidence="1" id="KW-0812">Transmembrane</keyword>
<dbReference type="RefSeq" id="WP_216488696.1">
    <property type="nucleotide sequence ID" value="NZ_JAHMHH010000001.1"/>
</dbReference>
<feature type="transmembrane region" description="Helical" evidence="1">
    <location>
        <begin position="227"/>
        <end position="245"/>
    </location>
</feature>
<feature type="transmembrane region" description="Helical" evidence="1">
    <location>
        <begin position="20"/>
        <end position="39"/>
    </location>
</feature>
<dbReference type="Proteomes" id="UP000718793">
    <property type="component" value="Unassembled WGS sequence"/>
</dbReference>
<feature type="transmembrane region" description="Helical" evidence="1">
    <location>
        <begin position="337"/>
        <end position="358"/>
    </location>
</feature>
<comment type="caution">
    <text evidence="2">The sequence shown here is derived from an EMBL/GenBank/DDBJ whole genome shotgun (WGS) entry which is preliminary data.</text>
</comment>
<keyword evidence="1" id="KW-0472">Membrane</keyword>
<keyword evidence="1" id="KW-1133">Transmembrane helix</keyword>
<feature type="transmembrane region" description="Helical" evidence="1">
    <location>
        <begin position="276"/>
        <end position="302"/>
    </location>
</feature>
<evidence type="ECO:0000256" key="1">
    <source>
        <dbReference type="SAM" id="Phobius"/>
    </source>
</evidence>
<proteinExistence type="predicted"/>
<evidence type="ECO:0000313" key="3">
    <source>
        <dbReference type="Proteomes" id="UP000718793"/>
    </source>
</evidence>
<organism evidence="2 3">
    <name type="scientific">Mycoplasma zalophi</name>
    <dbReference type="NCBI Taxonomy" id="191287"/>
    <lineage>
        <taxon>Bacteria</taxon>
        <taxon>Bacillati</taxon>
        <taxon>Mycoplasmatota</taxon>
        <taxon>Mollicutes</taxon>
        <taxon>Mycoplasmataceae</taxon>
        <taxon>Mycoplasma</taxon>
    </lineage>
</organism>
<feature type="transmembrane region" description="Helical" evidence="1">
    <location>
        <begin position="186"/>
        <end position="207"/>
    </location>
</feature>
<reference evidence="2" key="1">
    <citation type="submission" date="2021-06" db="EMBL/GenBank/DDBJ databases">
        <title>Novel Mycoplasma species detected in California sea lions (Zalophus californianus) from the USA.</title>
        <authorList>
            <person name="Volokhov D.V."/>
            <person name="Furtak V.A."/>
            <person name="Zagorodnyaya T.A."/>
        </authorList>
    </citation>
    <scope>NUCLEOTIDE SEQUENCE [LARGE SCALE GENOMIC DNA]</scope>
    <source>
        <strain evidence="2">CSL 5346</strain>
    </source>
</reference>
<accession>A0ABS6DQ50</accession>
<feature type="transmembrane region" description="Helical" evidence="1">
    <location>
        <begin position="122"/>
        <end position="141"/>
    </location>
</feature>
<dbReference type="EMBL" id="JAHMHH010000001">
    <property type="protein sequence ID" value="MBU4692273.1"/>
    <property type="molecule type" value="Genomic_DNA"/>
</dbReference>